<gene>
    <name evidence="2" type="ORF">FSP39_021104</name>
</gene>
<dbReference type="Gene3D" id="1.20.1050.10">
    <property type="match status" value="1"/>
</dbReference>
<dbReference type="SFLD" id="SFLDS00019">
    <property type="entry name" value="Glutathione_Transferase_(cytos"/>
    <property type="match status" value="1"/>
</dbReference>
<feature type="domain" description="GST N-terminal" evidence="1">
    <location>
        <begin position="13"/>
        <end position="96"/>
    </location>
</feature>
<evidence type="ECO:0000259" key="1">
    <source>
        <dbReference type="PROSITE" id="PS50404"/>
    </source>
</evidence>
<dbReference type="InterPro" id="IPR036282">
    <property type="entry name" value="Glutathione-S-Trfase_C_sf"/>
</dbReference>
<dbReference type="GO" id="GO:0016020">
    <property type="term" value="C:membrane"/>
    <property type="evidence" value="ECO:0007669"/>
    <property type="project" value="TreeGrafter"/>
</dbReference>
<dbReference type="EMBL" id="VSWD01000008">
    <property type="protein sequence ID" value="KAK3095940.1"/>
    <property type="molecule type" value="Genomic_DNA"/>
</dbReference>
<dbReference type="PANTHER" id="PTHR43920">
    <property type="entry name" value="CHLORIDE INTRACELLULAR CHANNEL, ISOFORM A"/>
    <property type="match status" value="1"/>
</dbReference>
<keyword evidence="3" id="KW-1185">Reference proteome</keyword>
<dbReference type="InterPro" id="IPR036249">
    <property type="entry name" value="Thioredoxin-like_sf"/>
</dbReference>
<organism evidence="2 3">
    <name type="scientific">Pinctada imbricata</name>
    <name type="common">Atlantic pearl-oyster</name>
    <name type="synonym">Pinctada martensii</name>
    <dbReference type="NCBI Taxonomy" id="66713"/>
    <lineage>
        <taxon>Eukaryota</taxon>
        <taxon>Metazoa</taxon>
        <taxon>Spiralia</taxon>
        <taxon>Lophotrochozoa</taxon>
        <taxon>Mollusca</taxon>
        <taxon>Bivalvia</taxon>
        <taxon>Autobranchia</taxon>
        <taxon>Pteriomorphia</taxon>
        <taxon>Pterioida</taxon>
        <taxon>Pterioidea</taxon>
        <taxon>Pteriidae</taxon>
        <taxon>Pinctada</taxon>
    </lineage>
</organism>
<dbReference type="PROSITE" id="PS50404">
    <property type="entry name" value="GST_NTER"/>
    <property type="match status" value="1"/>
</dbReference>
<proteinExistence type="predicted"/>
<dbReference type="GO" id="GO:0005254">
    <property type="term" value="F:chloride channel activity"/>
    <property type="evidence" value="ECO:0007669"/>
    <property type="project" value="TreeGrafter"/>
</dbReference>
<accession>A0AA89BU32</accession>
<dbReference type="PANTHER" id="PTHR43920:SF5">
    <property type="entry name" value="CHLORIDE INTRACELLULAR CHANNEL CLIC"/>
    <property type="match status" value="1"/>
</dbReference>
<dbReference type="Pfam" id="PF13409">
    <property type="entry name" value="GST_N_2"/>
    <property type="match status" value="1"/>
</dbReference>
<dbReference type="SUPFAM" id="SSF52833">
    <property type="entry name" value="Thioredoxin-like"/>
    <property type="match status" value="1"/>
</dbReference>
<reference evidence="2" key="1">
    <citation type="submission" date="2019-08" db="EMBL/GenBank/DDBJ databases">
        <title>The improved chromosome-level genome for the pearl oyster Pinctada fucata martensii using PacBio sequencing and Hi-C.</title>
        <authorList>
            <person name="Zheng Z."/>
        </authorList>
    </citation>
    <scope>NUCLEOTIDE SEQUENCE</scope>
    <source>
        <strain evidence="2">ZZ-2019</strain>
        <tissue evidence="2">Adductor muscle</tissue>
    </source>
</reference>
<evidence type="ECO:0000313" key="3">
    <source>
        <dbReference type="Proteomes" id="UP001186944"/>
    </source>
</evidence>
<dbReference type="GO" id="GO:0005737">
    <property type="term" value="C:cytoplasm"/>
    <property type="evidence" value="ECO:0007669"/>
    <property type="project" value="TreeGrafter"/>
</dbReference>
<dbReference type="Gene3D" id="3.40.30.10">
    <property type="entry name" value="Glutaredoxin"/>
    <property type="match status" value="1"/>
</dbReference>
<dbReference type="Pfam" id="PF16865">
    <property type="entry name" value="GST_C_5"/>
    <property type="match status" value="1"/>
</dbReference>
<dbReference type="InterPro" id="IPR041695">
    <property type="entry name" value="GST_C_5"/>
</dbReference>
<dbReference type="Proteomes" id="UP001186944">
    <property type="component" value="Unassembled WGS sequence"/>
</dbReference>
<sequence>MSSLARFLLYVKAASDGRSIGDCPFCQRVMIFAKLRVPDNQVEIKTVDTYNKPEDFLALNPEGKVPVLIDRQKDNKIITDSAEINKYFDSSFPQEAGSVADPGPATEACQGLFGKVAALIRNKAPEKSEEHKQAVTEELDKINNYLCKKNSGGNYLLGTQLSEVDCMILPRLRHLQVAGKHYGNYDIPDQFAALKEYLSVANSNDIYTSTCCPEEEIIFGWGKHT</sequence>
<name>A0AA89BU32_PINIB</name>
<protein>
    <recommendedName>
        <fullName evidence="1">GST N-terminal domain-containing protein</fullName>
    </recommendedName>
</protein>
<dbReference type="AlphaFoldDB" id="A0AA89BU32"/>
<dbReference type="InterPro" id="IPR004045">
    <property type="entry name" value="Glutathione_S-Trfase_N"/>
</dbReference>
<dbReference type="InterPro" id="IPR040079">
    <property type="entry name" value="Glutathione_S-Trfase"/>
</dbReference>
<dbReference type="SUPFAM" id="SSF47616">
    <property type="entry name" value="GST C-terminal domain-like"/>
    <property type="match status" value="1"/>
</dbReference>
<evidence type="ECO:0000313" key="2">
    <source>
        <dbReference type="EMBL" id="KAK3095940.1"/>
    </source>
</evidence>
<comment type="caution">
    <text evidence="2">The sequence shown here is derived from an EMBL/GenBank/DDBJ whole genome shotgun (WGS) entry which is preliminary data.</text>
</comment>